<evidence type="ECO:0000313" key="3">
    <source>
        <dbReference type="EMBL" id="EHR35998.1"/>
    </source>
</evidence>
<proteinExistence type="predicted"/>
<dbReference type="Pfam" id="PF00535">
    <property type="entry name" value="Glycos_transf_2"/>
    <property type="match status" value="1"/>
</dbReference>
<feature type="transmembrane region" description="Helical" evidence="1">
    <location>
        <begin position="263"/>
        <end position="290"/>
    </location>
</feature>
<sequence length="309" mass="35724">MKNISIIVPSYNEEKNIIPFFELCKKELNNEHKYEYIFVNDGSSDDTFNKIKELKSIYPNENIIGINFSRNFGKESAILAGLNYANGEYISLIDADLQQNPKYINEMVDILEYNDDVDGVSAYQDVRNEGGVLKFFKSLFYNWINKLSDVKLRKDASDFRTFRKEIRDSIVSMNEYNRFSKGIFAWVGYNIEYIPYTVEERLHGKTKWSFKSLTKYAIEGFVGYSTAPLKFSTILGMFTSIISILYLIIVIIQKLFIGIEVEGFATIICLILFFAGVQLLSLGIIGEYLAKTYLEVKKRPHYLIKNVIK</sequence>
<dbReference type="AlphaFoldDB" id="H3NLB7"/>
<keyword evidence="1" id="KW-0472">Membrane</keyword>
<dbReference type="OrthoDB" id="9807778at2"/>
<dbReference type="STRING" id="883114.HMPREF9709_00094"/>
<dbReference type="Proteomes" id="UP000004191">
    <property type="component" value="Unassembled WGS sequence"/>
</dbReference>
<feature type="domain" description="Glycosyltransferase 2-like" evidence="2">
    <location>
        <begin position="5"/>
        <end position="133"/>
    </location>
</feature>
<keyword evidence="1" id="KW-0812">Transmembrane</keyword>
<keyword evidence="1" id="KW-1133">Transmembrane helix</keyword>
<evidence type="ECO:0000259" key="2">
    <source>
        <dbReference type="Pfam" id="PF00535"/>
    </source>
</evidence>
<dbReference type="CDD" id="cd04187">
    <property type="entry name" value="DPM1_like_bac"/>
    <property type="match status" value="1"/>
</dbReference>
<dbReference type="PANTHER" id="PTHR48090">
    <property type="entry name" value="UNDECAPRENYL-PHOSPHATE 4-DEOXY-4-FORMAMIDO-L-ARABINOSE TRANSFERASE-RELATED"/>
    <property type="match status" value="1"/>
</dbReference>
<dbReference type="EMBL" id="AGEI01000003">
    <property type="protein sequence ID" value="EHR35998.1"/>
    <property type="molecule type" value="Genomic_DNA"/>
</dbReference>
<dbReference type="SUPFAM" id="SSF53448">
    <property type="entry name" value="Nucleotide-diphospho-sugar transferases"/>
    <property type="match status" value="1"/>
</dbReference>
<accession>H3NLB7</accession>
<reference evidence="3 4" key="1">
    <citation type="submission" date="2012-01" db="EMBL/GenBank/DDBJ databases">
        <title>The Genome Sequence of Helcococcus kunzii ATCC 51366.</title>
        <authorList>
            <consortium name="The Broad Institute Genome Sequencing Platform"/>
            <person name="Earl A."/>
            <person name="Ward D."/>
            <person name="Feldgarden M."/>
            <person name="Gevers D."/>
            <person name="Huys G."/>
            <person name="Young S.K."/>
            <person name="Zeng Q."/>
            <person name="Gargeya S."/>
            <person name="Fitzgerald M."/>
            <person name="Haas B."/>
            <person name="Abouelleil A."/>
            <person name="Alvarado L."/>
            <person name="Arachchi H.M."/>
            <person name="Berlin A."/>
            <person name="Chapman S.B."/>
            <person name="Gearin G."/>
            <person name="Goldberg J."/>
            <person name="Griggs A."/>
            <person name="Gujja S."/>
            <person name="Hansen M."/>
            <person name="Heiman D."/>
            <person name="Howarth C."/>
            <person name="Larimer J."/>
            <person name="Lui A."/>
            <person name="MacDonald P.J.P."/>
            <person name="McCowen C."/>
            <person name="Montmayeur A."/>
            <person name="Murphy C."/>
            <person name="Neiman D."/>
            <person name="Pearson M."/>
            <person name="Priest M."/>
            <person name="Roberts A."/>
            <person name="Saif S."/>
            <person name="Shea T."/>
            <person name="Sisk P."/>
            <person name="Stolte C."/>
            <person name="Sykes S."/>
            <person name="Wortman J."/>
            <person name="Nusbaum C."/>
            <person name="Birren B."/>
        </authorList>
    </citation>
    <scope>NUCLEOTIDE SEQUENCE [LARGE SCALE GENOMIC DNA]</scope>
    <source>
        <strain evidence="3 4">ATCC 51366</strain>
    </source>
</reference>
<dbReference type="RefSeq" id="WP_005396906.1">
    <property type="nucleotide sequence ID" value="NZ_JH601088.1"/>
</dbReference>
<dbReference type="PANTHER" id="PTHR48090:SF8">
    <property type="entry name" value="GLYCOSYLTRANSFERASE CSBB-RELATED"/>
    <property type="match status" value="1"/>
</dbReference>
<dbReference type="Gene3D" id="3.90.550.10">
    <property type="entry name" value="Spore Coat Polysaccharide Biosynthesis Protein SpsA, Chain A"/>
    <property type="match status" value="1"/>
</dbReference>
<dbReference type="InterPro" id="IPR001173">
    <property type="entry name" value="Glyco_trans_2-like"/>
</dbReference>
<gene>
    <name evidence="3" type="ORF">HMPREF9709_00094</name>
</gene>
<dbReference type="GO" id="GO:0005886">
    <property type="term" value="C:plasma membrane"/>
    <property type="evidence" value="ECO:0007669"/>
    <property type="project" value="TreeGrafter"/>
</dbReference>
<name>H3NLB7_9FIRM</name>
<dbReference type="InterPro" id="IPR029044">
    <property type="entry name" value="Nucleotide-diphossugar_trans"/>
</dbReference>
<dbReference type="eggNOG" id="COG0463">
    <property type="taxonomic scope" value="Bacteria"/>
</dbReference>
<dbReference type="GeneID" id="96998117"/>
<feature type="transmembrane region" description="Helical" evidence="1">
    <location>
        <begin position="234"/>
        <end position="257"/>
    </location>
</feature>
<organism evidence="3 4">
    <name type="scientific">Helcococcus kunzii ATCC 51366</name>
    <dbReference type="NCBI Taxonomy" id="883114"/>
    <lineage>
        <taxon>Bacteria</taxon>
        <taxon>Bacillati</taxon>
        <taxon>Bacillota</taxon>
        <taxon>Tissierellia</taxon>
        <taxon>Tissierellales</taxon>
        <taxon>Peptoniphilaceae</taxon>
        <taxon>Helcococcus</taxon>
    </lineage>
</organism>
<evidence type="ECO:0000313" key="4">
    <source>
        <dbReference type="Proteomes" id="UP000004191"/>
    </source>
</evidence>
<evidence type="ECO:0000256" key="1">
    <source>
        <dbReference type="SAM" id="Phobius"/>
    </source>
</evidence>
<protein>
    <recommendedName>
        <fullName evidence="2">Glycosyltransferase 2-like domain-containing protein</fullName>
    </recommendedName>
</protein>
<dbReference type="HOGENOM" id="CLU_033536_0_1_9"/>
<dbReference type="InterPro" id="IPR050256">
    <property type="entry name" value="Glycosyltransferase_2"/>
</dbReference>
<keyword evidence="4" id="KW-1185">Reference proteome</keyword>
<comment type="caution">
    <text evidence="3">The sequence shown here is derived from an EMBL/GenBank/DDBJ whole genome shotgun (WGS) entry which is preliminary data.</text>
</comment>